<dbReference type="Gene3D" id="3.40.50.300">
    <property type="entry name" value="P-loop containing nucleotide triphosphate hydrolases"/>
    <property type="match status" value="1"/>
</dbReference>
<dbReference type="SUPFAM" id="SSF52540">
    <property type="entry name" value="P-loop containing nucleoside triphosphate hydrolases"/>
    <property type="match status" value="1"/>
</dbReference>
<dbReference type="EMBL" id="JBHTJO010000001">
    <property type="protein sequence ID" value="MFD0987191.1"/>
    <property type="molecule type" value="Genomic_DNA"/>
</dbReference>
<evidence type="ECO:0000313" key="12">
    <source>
        <dbReference type="Proteomes" id="UP001597102"/>
    </source>
</evidence>
<dbReference type="Gene3D" id="3.30.63.10">
    <property type="entry name" value="Guanylate Kinase phosphate binding domain"/>
    <property type="match status" value="1"/>
</dbReference>
<keyword evidence="4 9" id="KW-0808">Transferase</keyword>
<dbReference type="InterPro" id="IPR027417">
    <property type="entry name" value="P-loop_NTPase"/>
</dbReference>
<comment type="subcellular location">
    <subcellularLocation>
        <location evidence="9">Cytoplasm</location>
    </subcellularLocation>
</comment>
<evidence type="ECO:0000256" key="6">
    <source>
        <dbReference type="ARBA" id="ARBA00022777"/>
    </source>
</evidence>
<comment type="caution">
    <text evidence="11">The sequence shown here is derived from an EMBL/GenBank/DDBJ whole genome shotgun (WGS) entry which is preliminary data.</text>
</comment>
<evidence type="ECO:0000256" key="2">
    <source>
        <dbReference type="ARBA" id="ARBA00012961"/>
    </source>
</evidence>
<evidence type="ECO:0000259" key="10">
    <source>
        <dbReference type="PROSITE" id="PS50052"/>
    </source>
</evidence>
<dbReference type="GO" id="GO:0004385">
    <property type="term" value="F:GMP kinase activity"/>
    <property type="evidence" value="ECO:0007669"/>
    <property type="project" value="UniProtKB-EC"/>
</dbReference>
<dbReference type="InterPro" id="IPR008145">
    <property type="entry name" value="GK/Ca_channel_bsu"/>
</dbReference>
<evidence type="ECO:0000256" key="9">
    <source>
        <dbReference type="HAMAP-Rule" id="MF_00328"/>
    </source>
</evidence>
<evidence type="ECO:0000313" key="11">
    <source>
        <dbReference type="EMBL" id="MFD0987191.1"/>
    </source>
</evidence>
<dbReference type="EC" id="2.7.4.8" evidence="2 9"/>
<dbReference type="RefSeq" id="WP_379088703.1">
    <property type="nucleotide sequence ID" value="NZ_JBHTJO010000001.1"/>
</dbReference>
<comment type="catalytic activity">
    <reaction evidence="9">
        <text>GMP + ATP = GDP + ADP</text>
        <dbReference type="Rhea" id="RHEA:20780"/>
        <dbReference type="ChEBI" id="CHEBI:30616"/>
        <dbReference type="ChEBI" id="CHEBI:58115"/>
        <dbReference type="ChEBI" id="CHEBI:58189"/>
        <dbReference type="ChEBI" id="CHEBI:456216"/>
        <dbReference type="EC" id="2.7.4.8"/>
    </reaction>
</comment>
<organism evidence="11 12">
    <name type="scientific">Methyloligella solikamskensis</name>
    <dbReference type="NCBI Taxonomy" id="1177756"/>
    <lineage>
        <taxon>Bacteria</taxon>
        <taxon>Pseudomonadati</taxon>
        <taxon>Pseudomonadota</taxon>
        <taxon>Alphaproteobacteria</taxon>
        <taxon>Hyphomicrobiales</taxon>
        <taxon>Hyphomicrobiaceae</taxon>
        <taxon>Methyloligella</taxon>
    </lineage>
</organism>
<dbReference type="InterPro" id="IPR020590">
    <property type="entry name" value="Guanylate_kinase_CS"/>
</dbReference>
<comment type="function">
    <text evidence="9">Essential for recycling GMP and indirectly, cGMP.</text>
</comment>
<evidence type="ECO:0000256" key="7">
    <source>
        <dbReference type="ARBA" id="ARBA00022840"/>
    </source>
</evidence>
<keyword evidence="7 9" id="KW-0067">ATP-binding</keyword>
<dbReference type="SMART" id="SM00072">
    <property type="entry name" value="GuKc"/>
    <property type="match status" value="1"/>
</dbReference>
<dbReference type="InterPro" id="IPR017665">
    <property type="entry name" value="Guanylate_kinase"/>
</dbReference>
<evidence type="ECO:0000256" key="1">
    <source>
        <dbReference type="ARBA" id="ARBA00005790"/>
    </source>
</evidence>
<sequence length="211" mass="23903">MSEEIARRGMMLVLSSPSGAGKTTLARRLLEDEDGIEMSISCTTRPPRPGEEEGKDYFFVDHDRFIEMQSEDAFLEWAVVFDNRYGTPRKPVEDALSQGRDVLFDVDWQGAQKLRGNAAQDVVSVFVLPPSASALEERLKQRAQDHEDVVKKRMQGASNEIQHWEEYDYVIVNSDVERSLAFLKAVLAAERVRRDRQTGIAPFVKTLLGDL</sequence>
<dbReference type="Proteomes" id="UP001597102">
    <property type="component" value="Unassembled WGS sequence"/>
</dbReference>
<keyword evidence="12" id="KW-1185">Reference proteome</keyword>
<evidence type="ECO:0000256" key="4">
    <source>
        <dbReference type="ARBA" id="ARBA00022679"/>
    </source>
</evidence>
<dbReference type="Pfam" id="PF00625">
    <property type="entry name" value="Guanylate_kin"/>
    <property type="match status" value="1"/>
</dbReference>
<dbReference type="PANTHER" id="PTHR23117">
    <property type="entry name" value="GUANYLATE KINASE-RELATED"/>
    <property type="match status" value="1"/>
</dbReference>
<keyword evidence="5 9" id="KW-0547">Nucleotide-binding</keyword>
<dbReference type="InterPro" id="IPR008144">
    <property type="entry name" value="Guanylate_kin-like_dom"/>
</dbReference>
<dbReference type="PANTHER" id="PTHR23117:SF13">
    <property type="entry name" value="GUANYLATE KINASE"/>
    <property type="match status" value="1"/>
</dbReference>
<dbReference type="HAMAP" id="MF_00328">
    <property type="entry name" value="Guanylate_kinase"/>
    <property type="match status" value="1"/>
</dbReference>
<evidence type="ECO:0000256" key="3">
    <source>
        <dbReference type="ARBA" id="ARBA00016296"/>
    </source>
</evidence>
<accession>A0ABW3JAQ7</accession>
<name>A0ABW3JAQ7_9HYPH</name>
<evidence type="ECO:0000256" key="5">
    <source>
        <dbReference type="ARBA" id="ARBA00022741"/>
    </source>
</evidence>
<evidence type="ECO:0000256" key="8">
    <source>
        <dbReference type="ARBA" id="ARBA00030128"/>
    </source>
</evidence>
<dbReference type="CDD" id="cd00071">
    <property type="entry name" value="GMPK"/>
    <property type="match status" value="1"/>
</dbReference>
<feature type="binding site" evidence="9">
    <location>
        <begin position="16"/>
        <end position="23"/>
    </location>
    <ligand>
        <name>ATP</name>
        <dbReference type="ChEBI" id="CHEBI:30616"/>
    </ligand>
</feature>
<gene>
    <name evidence="9 11" type="primary">gmk</name>
    <name evidence="11" type="ORF">ACFQ2F_08780</name>
</gene>
<comment type="similarity">
    <text evidence="1 9">Belongs to the guanylate kinase family.</text>
</comment>
<keyword evidence="6 9" id="KW-0418">Kinase</keyword>
<dbReference type="PROSITE" id="PS00856">
    <property type="entry name" value="GUANYLATE_KINASE_1"/>
    <property type="match status" value="1"/>
</dbReference>
<proteinExistence type="inferred from homology"/>
<reference evidence="12" key="1">
    <citation type="journal article" date="2019" name="Int. J. Syst. Evol. Microbiol.">
        <title>The Global Catalogue of Microorganisms (GCM) 10K type strain sequencing project: providing services to taxonomists for standard genome sequencing and annotation.</title>
        <authorList>
            <consortium name="The Broad Institute Genomics Platform"/>
            <consortium name="The Broad Institute Genome Sequencing Center for Infectious Disease"/>
            <person name="Wu L."/>
            <person name="Ma J."/>
        </authorList>
    </citation>
    <scope>NUCLEOTIDE SEQUENCE [LARGE SCALE GENOMIC DNA]</scope>
    <source>
        <strain evidence="12">CCUG 61697</strain>
    </source>
</reference>
<dbReference type="NCBIfam" id="TIGR03263">
    <property type="entry name" value="guanyl_kin"/>
    <property type="match status" value="1"/>
</dbReference>
<feature type="domain" description="Guanylate kinase-like" evidence="10">
    <location>
        <begin position="9"/>
        <end position="188"/>
    </location>
</feature>
<dbReference type="PROSITE" id="PS50052">
    <property type="entry name" value="GUANYLATE_KINASE_2"/>
    <property type="match status" value="1"/>
</dbReference>
<protein>
    <recommendedName>
        <fullName evidence="3 9">Guanylate kinase</fullName>
        <ecNumber evidence="2 9">2.7.4.8</ecNumber>
    </recommendedName>
    <alternativeName>
        <fullName evidence="8 9">GMP kinase</fullName>
    </alternativeName>
</protein>
<keyword evidence="9" id="KW-0963">Cytoplasm</keyword>